<dbReference type="Pfam" id="PF00378">
    <property type="entry name" value="ECH_1"/>
    <property type="match status" value="1"/>
</dbReference>
<dbReference type="PANTHER" id="PTHR11941:SF54">
    <property type="entry name" value="ENOYL-COA HYDRATASE, MITOCHONDRIAL"/>
    <property type="match status" value="1"/>
</dbReference>
<dbReference type="InterPro" id="IPR001753">
    <property type="entry name" value="Enoyl-CoA_hydra/iso"/>
</dbReference>
<dbReference type="InterPro" id="IPR029045">
    <property type="entry name" value="ClpP/crotonase-like_dom_sf"/>
</dbReference>
<sequence length="274" mass="28961">MSEALIETERRDRVCVLRINRPHVHNALNAQLLTQLGATIDELASDGVTRAVVITGAGSKAFSAGADLEALSVMDVPEAHAFLQAGQQALRRLEHSGIPVIAAVNGVALGGGFELALACDFALLSENASLGLPETRLGLIPGFGGTQRLLRAVSPAVARYLMLTGRRVDAWRAHQLGLSVLPPTVPDELLPTAVSLAEEISRNGPQACRFVLQAVREGQDAPVETGLALEAALAAMAVGGPESDEGVAAFLGRRTADFEREPTAKKPYIRREPK</sequence>
<dbReference type="InterPro" id="IPR018376">
    <property type="entry name" value="Enoyl-CoA_hyd/isom_CS"/>
</dbReference>
<dbReference type="PANTHER" id="PTHR11941">
    <property type="entry name" value="ENOYL-COA HYDRATASE-RELATED"/>
    <property type="match status" value="1"/>
</dbReference>
<reference evidence="3" key="1">
    <citation type="submission" date="2022-03" db="EMBL/GenBank/DDBJ databases">
        <title>Streptomyces 7R015 and 7R016 isolated from Barleria lupulina in Thailand.</title>
        <authorList>
            <person name="Kanchanasin P."/>
            <person name="Phongsopitanun W."/>
            <person name="Tanasupawat S."/>
        </authorList>
    </citation>
    <scope>NUCLEOTIDE SEQUENCE</scope>
    <source>
        <strain evidence="3">7R016</strain>
    </source>
</reference>
<gene>
    <name evidence="3" type="ORF">MQN93_34730</name>
</gene>
<comment type="similarity">
    <text evidence="1 2">Belongs to the enoyl-CoA hydratase/isomerase family.</text>
</comment>
<organism evidence="3 4">
    <name type="scientific">Streptomyces spinosisporus</name>
    <dbReference type="NCBI Taxonomy" id="2927582"/>
    <lineage>
        <taxon>Bacteria</taxon>
        <taxon>Bacillati</taxon>
        <taxon>Actinomycetota</taxon>
        <taxon>Actinomycetes</taxon>
        <taxon>Kitasatosporales</taxon>
        <taxon>Streptomycetaceae</taxon>
        <taxon>Streptomyces</taxon>
    </lineage>
</organism>
<evidence type="ECO:0000313" key="3">
    <source>
        <dbReference type="EMBL" id="MCI3244878.1"/>
    </source>
</evidence>
<proteinExistence type="inferred from homology"/>
<dbReference type="SUPFAM" id="SSF52096">
    <property type="entry name" value="ClpP/crotonase"/>
    <property type="match status" value="1"/>
</dbReference>
<dbReference type="PROSITE" id="PS00166">
    <property type="entry name" value="ENOYL_COA_HYDRATASE"/>
    <property type="match status" value="1"/>
</dbReference>
<evidence type="ECO:0000256" key="2">
    <source>
        <dbReference type="RuleBase" id="RU003707"/>
    </source>
</evidence>
<protein>
    <submittedName>
        <fullName evidence="3">Enoyl-CoA hydratase/isomerase family protein</fullName>
    </submittedName>
</protein>
<dbReference type="EMBL" id="JALDAX010000018">
    <property type="protein sequence ID" value="MCI3244878.1"/>
    <property type="molecule type" value="Genomic_DNA"/>
</dbReference>
<dbReference type="Gene3D" id="3.90.226.10">
    <property type="entry name" value="2-enoyl-CoA Hydratase, Chain A, domain 1"/>
    <property type="match status" value="1"/>
</dbReference>
<dbReference type="Proteomes" id="UP001165270">
    <property type="component" value="Unassembled WGS sequence"/>
</dbReference>
<dbReference type="CDD" id="cd06558">
    <property type="entry name" value="crotonase-like"/>
    <property type="match status" value="1"/>
</dbReference>
<dbReference type="RefSeq" id="WP_242712638.1">
    <property type="nucleotide sequence ID" value="NZ_JALDAX010000018.1"/>
</dbReference>
<accession>A0ABS9XS61</accession>
<name>A0ABS9XS61_9ACTN</name>
<evidence type="ECO:0000256" key="1">
    <source>
        <dbReference type="ARBA" id="ARBA00005254"/>
    </source>
</evidence>
<keyword evidence="4" id="KW-1185">Reference proteome</keyword>
<evidence type="ECO:0000313" key="4">
    <source>
        <dbReference type="Proteomes" id="UP001165270"/>
    </source>
</evidence>
<comment type="caution">
    <text evidence="3">The sequence shown here is derived from an EMBL/GenBank/DDBJ whole genome shotgun (WGS) entry which is preliminary data.</text>
</comment>